<comment type="caution">
    <text evidence="1">The sequence shown here is derived from an EMBL/GenBank/DDBJ whole genome shotgun (WGS) entry which is preliminary data.</text>
</comment>
<protein>
    <submittedName>
        <fullName evidence="1">Uncharacterized protein</fullName>
    </submittedName>
</protein>
<gene>
    <name evidence="1" type="ORF">CPA40_01755</name>
</gene>
<reference evidence="1 2" key="2">
    <citation type="submission" date="2018-03" db="EMBL/GenBank/DDBJ databases">
        <title>The comparative genomics of Bifidobacterium callitrichos reflects dietary carbohydrate utilization within the common marmoset gut.</title>
        <authorList>
            <person name="Rani A."/>
        </authorList>
    </citation>
    <scope>NUCLEOTIDE SEQUENCE [LARGE SCALE GENOMIC DNA]</scope>
    <source>
        <strain evidence="1 2">UMA51805</strain>
    </source>
</reference>
<name>A0A2T3GC57_9BIFI</name>
<dbReference type="Proteomes" id="UP000240228">
    <property type="component" value="Unassembled WGS sequence"/>
</dbReference>
<sequence>MAAPPVYRGMGNPSLFAPAGCHDSTFAVCLSRNLFQDLMAIAALNRGLVPTAALDWSRNRVSVVRSVWAGCP</sequence>
<dbReference type="EMBL" id="NWTX01000002">
    <property type="protein sequence ID" value="PST47076.1"/>
    <property type="molecule type" value="Genomic_DNA"/>
</dbReference>
<organism evidence="1 2">
    <name type="scientific">Bifidobacterium callitrichos</name>
    <dbReference type="NCBI Taxonomy" id="762209"/>
    <lineage>
        <taxon>Bacteria</taxon>
        <taxon>Bacillati</taxon>
        <taxon>Actinomycetota</taxon>
        <taxon>Actinomycetes</taxon>
        <taxon>Bifidobacteriales</taxon>
        <taxon>Bifidobacteriaceae</taxon>
        <taxon>Bifidobacterium</taxon>
    </lineage>
</organism>
<evidence type="ECO:0000313" key="2">
    <source>
        <dbReference type="Proteomes" id="UP000240228"/>
    </source>
</evidence>
<evidence type="ECO:0000313" key="1">
    <source>
        <dbReference type="EMBL" id="PST47076.1"/>
    </source>
</evidence>
<keyword evidence="2" id="KW-1185">Reference proteome</keyword>
<proteinExistence type="predicted"/>
<accession>A0A2T3GC57</accession>
<reference evidence="2" key="1">
    <citation type="submission" date="2017-09" db="EMBL/GenBank/DDBJ databases">
        <authorList>
            <person name="Sela D.A."/>
            <person name="Albert K."/>
        </authorList>
    </citation>
    <scope>NUCLEOTIDE SEQUENCE [LARGE SCALE GENOMIC DNA]</scope>
    <source>
        <strain evidence="2">UMA51805</strain>
    </source>
</reference>
<dbReference type="AlphaFoldDB" id="A0A2T3GC57"/>